<comment type="caution">
    <text evidence="2">The sequence shown here is derived from an EMBL/GenBank/DDBJ whole genome shotgun (WGS) entry which is preliminary data.</text>
</comment>
<organism evidence="2 3">
    <name type="scientific">Zooshikella harenae</name>
    <dbReference type="NCBI Taxonomy" id="2827238"/>
    <lineage>
        <taxon>Bacteria</taxon>
        <taxon>Pseudomonadati</taxon>
        <taxon>Pseudomonadota</taxon>
        <taxon>Gammaproteobacteria</taxon>
        <taxon>Oceanospirillales</taxon>
        <taxon>Zooshikellaceae</taxon>
        <taxon>Zooshikella</taxon>
    </lineage>
</organism>
<proteinExistence type="predicted"/>
<dbReference type="EMBL" id="JAGSOY010000126">
    <property type="protein sequence ID" value="MBU2713971.1"/>
    <property type="molecule type" value="Genomic_DNA"/>
</dbReference>
<evidence type="ECO:0000313" key="2">
    <source>
        <dbReference type="EMBL" id="MBU2713971.1"/>
    </source>
</evidence>
<name>A0ABS5ZKX7_9GAMM</name>
<keyword evidence="1" id="KW-0472">Membrane</keyword>
<gene>
    <name evidence="2" type="ORF">KCG35_23225</name>
</gene>
<keyword evidence="3" id="KW-1185">Reference proteome</keyword>
<accession>A0ABS5ZKX7</accession>
<dbReference type="RefSeq" id="WP_215822247.1">
    <property type="nucleotide sequence ID" value="NZ_JAGSOY010000126.1"/>
</dbReference>
<keyword evidence="1" id="KW-0812">Transmembrane</keyword>
<evidence type="ECO:0000256" key="1">
    <source>
        <dbReference type="SAM" id="Phobius"/>
    </source>
</evidence>
<evidence type="ECO:0008006" key="4">
    <source>
        <dbReference type="Google" id="ProtNLM"/>
    </source>
</evidence>
<protein>
    <recommendedName>
        <fullName evidence="4">DUF4190 domain-containing protein</fullName>
    </recommendedName>
</protein>
<keyword evidence="1" id="KW-1133">Transmembrane helix</keyword>
<feature type="transmembrane region" description="Helical" evidence="1">
    <location>
        <begin position="15"/>
        <end position="43"/>
    </location>
</feature>
<feature type="transmembrane region" description="Helical" evidence="1">
    <location>
        <begin position="50"/>
        <end position="72"/>
    </location>
</feature>
<dbReference type="Proteomes" id="UP000690515">
    <property type="component" value="Unassembled WGS sequence"/>
</dbReference>
<evidence type="ECO:0000313" key="3">
    <source>
        <dbReference type="Proteomes" id="UP000690515"/>
    </source>
</evidence>
<sequence length="77" mass="7896">MIEATTPGGIGQKPIAAVIVGLLFFVVVGLSLVALGLGIGGLIQKQRRKVFAVLGIIFSVVALAMMAFVMVLGQVVS</sequence>
<reference evidence="2 3" key="1">
    <citation type="submission" date="2021-04" db="EMBL/GenBank/DDBJ databases">
        <authorList>
            <person name="Pira H."/>
            <person name="Risdian C."/>
            <person name="Wink J."/>
        </authorList>
    </citation>
    <scope>NUCLEOTIDE SEQUENCE [LARGE SCALE GENOMIC DNA]</scope>
    <source>
        <strain evidence="2 3">WH53</strain>
    </source>
</reference>